<reference evidence="3 4" key="1">
    <citation type="submission" date="2015-07" db="EMBL/GenBank/DDBJ databases">
        <authorList>
            <person name="Kim K.M."/>
        </authorList>
    </citation>
    <scope>NUCLEOTIDE SEQUENCE [LARGE SCALE GENOMIC DNA]</scope>
    <source>
        <strain evidence="3 4">KCTC 12363</strain>
    </source>
</reference>
<dbReference type="Pfam" id="PF07364">
    <property type="entry name" value="DUF1485"/>
    <property type="match status" value="1"/>
</dbReference>
<organism evidence="3 4">
    <name type="scientific">Cyclobacterium amurskyense</name>
    <dbReference type="NCBI Taxonomy" id="320787"/>
    <lineage>
        <taxon>Bacteria</taxon>
        <taxon>Pseudomonadati</taxon>
        <taxon>Bacteroidota</taxon>
        <taxon>Cytophagia</taxon>
        <taxon>Cytophagales</taxon>
        <taxon>Cyclobacteriaceae</taxon>
        <taxon>Cyclobacterium</taxon>
    </lineage>
</organism>
<name>A0A0H4PHS3_9BACT</name>
<dbReference type="OrthoDB" id="9815420at2"/>
<dbReference type="EMBL" id="CP012040">
    <property type="protein sequence ID" value="AKP53724.1"/>
    <property type="molecule type" value="Genomic_DNA"/>
</dbReference>
<dbReference type="InterPro" id="IPR010799">
    <property type="entry name" value="MlrC_C"/>
</dbReference>
<feature type="domain" description="Microcystin LR degradation protein MlrC N-terminal" evidence="2">
    <location>
        <begin position="31"/>
        <end position="322"/>
    </location>
</feature>
<dbReference type="InterPro" id="IPR009197">
    <property type="entry name" value="MlrC"/>
</dbReference>
<dbReference type="STRING" id="320787.CA2015_4381"/>
<keyword evidence="4" id="KW-1185">Reference proteome</keyword>
<evidence type="ECO:0000313" key="4">
    <source>
        <dbReference type="Proteomes" id="UP000036520"/>
    </source>
</evidence>
<sequence>MKKSTILRITIVLPLVLFSFLTTYAQKKPIIGVAGIAHESNSFSSQLTTLDKFDFQVGESQKELATKFFSFANSQTISSGYIEGAKRFGLELYPTVVTRARPMGPLTDNAFNTIMDEIIKQLKAGPKLDGILLNLHGAMVVESYPSGDEEIVRRVRKAFGPKMPIIVTHDFHANVTPELVKLSNVLITFKENPHLDTFDRGMQAAKIMAEMVKEGVKPTQAIVKAPMVYNIVYQSTFSNPLLPITTESKELEKNEKILAVSVSGGYQYADVPWMGPSVIVVTDNDPELAQKEAQKLSDKLWNTRHETVLDSPQPEEAVKMAMEHEGRPVVLIDMGDNIGGGSTGDSSFLLEELLKQGAEGWVVVIADPEAYKVAEKAGIGNDFDFEVGGKTDELHGKPVRIKGQVRSLNVGKYLETEVRHGGGRYWNMGHTAVIQVEGSTLDEPNLVLLTTLESSPNSAHQLISNGVYVERQKIIVVKGNIAPRAAYEPFASKLIQVDSPGATAVNPSWFTFKRARKGMFGMGDY</sequence>
<protein>
    <submittedName>
        <fullName evidence="3">Microcystin LR degradation protein MlrC</fullName>
    </submittedName>
</protein>
<dbReference type="Proteomes" id="UP000036520">
    <property type="component" value="Chromosome"/>
</dbReference>
<accession>A0A0H4PHS3</accession>
<evidence type="ECO:0000259" key="2">
    <source>
        <dbReference type="Pfam" id="PF07364"/>
    </source>
</evidence>
<evidence type="ECO:0000259" key="1">
    <source>
        <dbReference type="Pfam" id="PF07171"/>
    </source>
</evidence>
<dbReference type="PIRSF" id="PIRSF012702">
    <property type="entry name" value="UCP012702"/>
    <property type="match status" value="1"/>
</dbReference>
<dbReference type="InterPro" id="IPR015995">
    <property type="entry name" value="MlrC_N"/>
</dbReference>
<feature type="domain" description="Microcystin LR degradation protein MlrC C-terminal" evidence="1">
    <location>
        <begin position="331"/>
        <end position="514"/>
    </location>
</feature>
<evidence type="ECO:0000313" key="3">
    <source>
        <dbReference type="EMBL" id="AKP53724.1"/>
    </source>
</evidence>
<proteinExistence type="predicted"/>
<dbReference type="RefSeq" id="WP_048643793.1">
    <property type="nucleotide sequence ID" value="NZ_CP012040.1"/>
</dbReference>
<dbReference type="Pfam" id="PF07171">
    <property type="entry name" value="MlrC_C"/>
    <property type="match status" value="1"/>
</dbReference>
<gene>
    <name evidence="3" type="ORF">CA2015_4381</name>
</gene>
<dbReference type="KEGG" id="camu:CA2015_4381"/>
<dbReference type="AlphaFoldDB" id="A0A0H4PHS3"/>